<dbReference type="InterPro" id="IPR003961">
    <property type="entry name" value="FN3_dom"/>
</dbReference>
<organism evidence="11 12">
    <name type="scientific">Sus scrofa</name>
    <name type="common">Pig</name>
    <dbReference type="NCBI Taxonomy" id="9823"/>
    <lineage>
        <taxon>Eukaryota</taxon>
        <taxon>Metazoa</taxon>
        <taxon>Chordata</taxon>
        <taxon>Craniata</taxon>
        <taxon>Vertebrata</taxon>
        <taxon>Euteleostomi</taxon>
        <taxon>Mammalia</taxon>
        <taxon>Eutheria</taxon>
        <taxon>Laurasiatheria</taxon>
        <taxon>Artiodactyla</taxon>
        <taxon>Suina</taxon>
        <taxon>Suidae</taxon>
        <taxon>Sus</taxon>
    </lineage>
</organism>
<keyword evidence="7" id="KW-0325">Glycoprotein</keyword>
<dbReference type="Ensembl" id="ENSSSCT00070020126.1">
    <property type="protein sequence ID" value="ENSSSCP00070016736.1"/>
    <property type="gene ID" value="ENSSSCG00070010339.1"/>
</dbReference>
<dbReference type="AlphaFoldDB" id="A0A4X1TJ09"/>
<dbReference type="Gene3D" id="2.60.40.10">
    <property type="entry name" value="Immunoglobulins"/>
    <property type="match status" value="1"/>
</dbReference>
<evidence type="ECO:0000256" key="8">
    <source>
        <dbReference type="SAM" id="MobiDB-lite"/>
    </source>
</evidence>
<feature type="region of interest" description="Disordered" evidence="8">
    <location>
        <begin position="363"/>
        <end position="401"/>
    </location>
</feature>
<feature type="region of interest" description="Disordered" evidence="8">
    <location>
        <begin position="438"/>
        <end position="478"/>
    </location>
</feature>
<evidence type="ECO:0000256" key="1">
    <source>
        <dbReference type="ARBA" id="ARBA00004167"/>
    </source>
</evidence>
<feature type="transmembrane region" description="Helical" evidence="9">
    <location>
        <begin position="411"/>
        <end position="429"/>
    </location>
</feature>
<keyword evidence="6 9" id="KW-0472">Membrane</keyword>
<dbReference type="SUPFAM" id="SSF49265">
    <property type="entry name" value="Fibronectin type III"/>
    <property type="match status" value="1"/>
</dbReference>
<dbReference type="PROSITE" id="PS50853">
    <property type="entry name" value="FN3"/>
    <property type="match status" value="1"/>
</dbReference>
<keyword evidence="5 9" id="KW-1133">Transmembrane helix</keyword>
<dbReference type="Pfam" id="PF00041">
    <property type="entry name" value="fn3"/>
    <property type="match status" value="1"/>
</dbReference>
<evidence type="ECO:0000259" key="10">
    <source>
        <dbReference type="PROSITE" id="PS50853"/>
    </source>
</evidence>
<dbReference type="GO" id="GO:0005576">
    <property type="term" value="C:extracellular region"/>
    <property type="evidence" value="ECO:0007669"/>
    <property type="project" value="UniProtKB-SubCell"/>
</dbReference>
<dbReference type="SMART" id="SM00060">
    <property type="entry name" value="FN3"/>
    <property type="match status" value="1"/>
</dbReference>
<protein>
    <recommendedName>
        <fullName evidence="10">Fibronectin type-III domain-containing protein</fullName>
    </recommendedName>
</protein>
<dbReference type="InterPro" id="IPR013783">
    <property type="entry name" value="Ig-like_fold"/>
</dbReference>
<dbReference type="GO" id="GO:0016020">
    <property type="term" value="C:membrane"/>
    <property type="evidence" value="ECO:0007669"/>
    <property type="project" value="UniProtKB-SubCell"/>
</dbReference>
<evidence type="ECO:0000256" key="9">
    <source>
        <dbReference type="SAM" id="Phobius"/>
    </source>
</evidence>
<proteinExistence type="predicted"/>
<dbReference type="PANTHER" id="PTHR14470">
    <property type="entry name" value="FIBRONECTIN TYPE III DOMAIN-CONTAINING PROTEIN"/>
    <property type="match status" value="1"/>
</dbReference>
<dbReference type="Proteomes" id="UP000314985">
    <property type="component" value="Chromosome 3"/>
</dbReference>
<feature type="compositionally biased region" description="Basic and acidic residues" evidence="8">
    <location>
        <begin position="438"/>
        <end position="450"/>
    </location>
</feature>
<evidence type="ECO:0000313" key="12">
    <source>
        <dbReference type="Proteomes" id="UP000314985"/>
    </source>
</evidence>
<evidence type="ECO:0000256" key="5">
    <source>
        <dbReference type="ARBA" id="ARBA00022989"/>
    </source>
</evidence>
<evidence type="ECO:0000256" key="4">
    <source>
        <dbReference type="ARBA" id="ARBA00022692"/>
    </source>
</evidence>
<reference evidence="11" key="2">
    <citation type="submission" date="2025-08" db="UniProtKB">
        <authorList>
            <consortium name="Ensembl"/>
        </authorList>
    </citation>
    <scope>IDENTIFICATION</scope>
</reference>
<evidence type="ECO:0000256" key="3">
    <source>
        <dbReference type="ARBA" id="ARBA00022525"/>
    </source>
</evidence>
<comment type="subcellular location">
    <subcellularLocation>
        <location evidence="1">Membrane</location>
        <topology evidence="1">Single-pass membrane protein</topology>
    </subcellularLocation>
    <subcellularLocation>
        <location evidence="2">Secreted</location>
    </subcellularLocation>
</comment>
<feature type="compositionally biased region" description="Pro residues" evidence="8">
    <location>
        <begin position="114"/>
        <end position="124"/>
    </location>
</feature>
<sequence length="478" mass="50006">MVPGSEGMGANERVVGGAPKEPGWGGGDDGGENPSGAGRVCKSRPGCGGATRASSAEGGGWLPGTVTSRCRSPAEAAALPPARGTQASRQAAPAPPPALGPTAWRVGALGAPQPRGPRPLPLRPLPAAQSRAARLAGPAPGWGRGSATESGDGPPSGHRAAPRGLTDREDRRRWVWAERAAHWGSPGCCGGGEGLGGSGALELLWAEGSPGELLPTRAFWPVLDPPPRPNHHSSHVQEPRLDVKLMPQCLPADSVGTMASLMPLSPYLSPTVLLLVSCDLGFVRADRPPSPVNVTVTHLRANSATVSWDVPEGNIVIGYSISQQRQNGPGQRVIREVNTTTRACALWGLAEDSDYTVQVRSIGLRGESPPGPRVHFRTLKGSDRLPSNSSSPGDITVEGLDGERPLQTGEVVIIVVVLLMWAAVIGLFCRQYDIIKDNDSNNNPKEKGKGPEQSPQGRPVGTRQVMRGWGGKEGQFCL</sequence>
<evidence type="ECO:0000313" key="11">
    <source>
        <dbReference type="Ensembl" id="ENSSSCP00070016736.1"/>
    </source>
</evidence>
<evidence type="ECO:0000256" key="6">
    <source>
        <dbReference type="ARBA" id="ARBA00023136"/>
    </source>
</evidence>
<dbReference type="FunFam" id="2.60.40.10:FF:000117">
    <property type="entry name" value="Fibronectin type III domain containing 5"/>
    <property type="match status" value="1"/>
</dbReference>
<accession>A0A4X1TJ09</accession>
<reference evidence="11 12" key="1">
    <citation type="submission" date="2017-08" db="EMBL/GenBank/DDBJ databases">
        <title>USMARCv1.0.</title>
        <authorList>
            <person name="Hannum G.I."/>
            <person name="Koren S."/>
            <person name="Schroeder S.G."/>
            <person name="Chin S.C."/>
            <person name="Nonneman D.J."/>
            <person name="Becker S.A."/>
            <person name="Rosen B.D."/>
            <person name="Bickhart D.M."/>
            <person name="Putnam N.H."/>
            <person name="Green R.E."/>
            <person name="Tuggle C.K."/>
            <person name="Liu H."/>
            <person name="Rohrer G.A."/>
            <person name="Warr A."/>
            <person name="Hall R."/>
            <person name="Kim K."/>
            <person name="Hume D.A."/>
            <person name="Talbot R."/>
            <person name="Chow W."/>
            <person name="Howe K."/>
            <person name="Schwartz A.S."/>
            <person name="Watson M."/>
            <person name="Archibald A.L."/>
            <person name="Phillippy A.M."/>
            <person name="Smith T.P.L."/>
        </authorList>
    </citation>
    <scope>NUCLEOTIDE SEQUENCE [LARGE SCALE GENOMIC DNA]</scope>
</reference>
<feature type="domain" description="Fibronectin type-III" evidence="10">
    <location>
        <begin position="288"/>
        <end position="381"/>
    </location>
</feature>
<evidence type="ECO:0000256" key="2">
    <source>
        <dbReference type="ARBA" id="ARBA00004613"/>
    </source>
</evidence>
<evidence type="ECO:0000256" key="7">
    <source>
        <dbReference type="ARBA" id="ARBA00023180"/>
    </source>
</evidence>
<dbReference type="InterPro" id="IPR036116">
    <property type="entry name" value="FN3_sf"/>
</dbReference>
<feature type="compositionally biased region" description="Low complexity" evidence="8">
    <location>
        <begin position="125"/>
        <end position="139"/>
    </location>
</feature>
<dbReference type="PANTHER" id="PTHR14470:SF2">
    <property type="entry name" value="FIBRONECTIN TYPE III DOMAIN-CONTAINING PROTEIN 4"/>
    <property type="match status" value="1"/>
</dbReference>
<feature type="region of interest" description="Disordered" evidence="8">
    <location>
        <begin position="1"/>
        <end position="170"/>
    </location>
</feature>
<name>A0A4X1TJ09_PIG</name>
<keyword evidence="3" id="KW-0964">Secreted</keyword>
<feature type="compositionally biased region" description="Gly residues" evidence="8">
    <location>
        <begin position="468"/>
        <end position="478"/>
    </location>
</feature>
<keyword evidence="4 9" id="KW-0812">Transmembrane</keyword>
<dbReference type="InterPro" id="IPR052120">
    <property type="entry name" value="FNDC_type_III_4/5"/>
</dbReference>
<dbReference type="CDD" id="cd00063">
    <property type="entry name" value="FN3"/>
    <property type="match status" value="1"/>
</dbReference>